<dbReference type="InterPro" id="IPR035919">
    <property type="entry name" value="EAL_sf"/>
</dbReference>
<dbReference type="Pfam" id="PF00990">
    <property type="entry name" value="GGDEF"/>
    <property type="match status" value="1"/>
</dbReference>
<organism evidence="5 6">
    <name type="scientific">Caloramator australicus RC3</name>
    <dbReference type="NCBI Taxonomy" id="857293"/>
    <lineage>
        <taxon>Bacteria</taxon>
        <taxon>Bacillati</taxon>
        <taxon>Bacillota</taxon>
        <taxon>Clostridia</taxon>
        <taxon>Eubacteriales</taxon>
        <taxon>Clostridiaceae</taxon>
        <taxon>Caloramator</taxon>
    </lineage>
</organism>
<evidence type="ECO:0000313" key="6">
    <source>
        <dbReference type="Proteomes" id="UP000007652"/>
    </source>
</evidence>
<dbReference type="SMART" id="SM00267">
    <property type="entry name" value="GGDEF"/>
    <property type="match status" value="1"/>
</dbReference>
<evidence type="ECO:0000313" key="5">
    <source>
        <dbReference type="EMBL" id="CCJ34166.1"/>
    </source>
</evidence>
<dbReference type="Proteomes" id="UP000007652">
    <property type="component" value="Unassembled WGS sequence"/>
</dbReference>
<gene>
    <name evidence="5" type="ORF">CAAU_2082</name>
</gene>
<evidence type="ECO:0000259" key="4">
    <source>
        <dbReference type="PROSITE" id="PS50887"/>
    </source>
</evidence>
<dbReference type="GO" id="GO:0016020">
    <property type="term" value="C:membrane"/>
    <property type="evidence" value="ECO:0007669"/>
    <property type="project" value="InterPro"/>
</dbReference>
<dbReference type="SUPFAM" id="SSF141868">
    <property type="entry name" value="EAL domain-like"/>
    <property type="match status" value="1"/>
</dbReference>
<dbReference type="PROSITE" id="PS50887">
    <property type="entry name" value="GGDEF"/>
    <property type="match status" value="1"/>
</dbReference>
<dbReference type="InterPro" id="IPR007892">
    <property type="entry name" value="CHASE4"/>
</dbReference>
<feature type="domain" description="EAL" evidence="2">
    <location>
        <begin position="455"/>
        <end position="707"/>
    </location>
</feature>
<dbReference type="GO" id="GO:0071111">
    <property type="term" value="F:cyclic-guanylate-specific phosphodiesterase activity"/>
    <property type="evidence" value="ECO:0007669"/>
    <property type="project" value="InterPro"/>
</dbReference>
<protein>
    <submittedName>
        <fullName evidence="5">GGDEF domain</fullName>
    </submittedName>
</protein>
<dbReference type="GO" id="GO:0007165">
    <property type="term" value="P:signal transduction"/>
    <property type="evidence" value="ECO:0007669"/>
    <property type="project" value="InterPro"/>
</dbReference>
<feature type="domain" description="GGDEF" evidence="4">
    <location>
        <begin position="314"/>
        <end position="446"/>
    </location>
</feature>
<dbReference type="eggNOG" id="COG5001">
    <property type="taxonomic scope" value="Bacteria"/>
</dbReference>
<dbReference type="PANTHER" id="PTHR33121">
    <property type="entry name" value="CYCLIC DI-GMP PHOSPHODIESTERASE PDEF"/>
    <property type="match status" value="1"/>
</dbReference>
<dbReference type="InterPro" id="IPR043128">
    <property type="entry name" value="Rev_trsase/Diguanyl_cyclase"/>
</dbReference>
<dbReference type="PANTHER" id="PTHR33121:SF71">
    <property type="entry name" value="OXYGEN SENSOR PROTEIN DOSP"/>
    <property type="match status" value="1"/>
</dbReference>
<reference evidence="5 6" key="1">
    <citation type="journal article" date="2011" name="J. Bacteriol.">
        <title>Draft genome sequence of Caloramator australicus strain RC3T, a thermoanaerobe from the Great Artesian Basin of Australia.</title>
        <authorList>
            <person name="Ogg C.D."/>
            <person name="Patel B.K.C."/>
        </authorList>
    </citation>
    <scope>NUCLEOTIDE SEQUENCE [LARGE SCALE GENOMIC DNA]</scope>
    <source>
        <strain evidence="5 6">RC3</strain>
    </source>
</reference>
<dbReference type="InterPro" id="IPR001633">
    <property type="entry name" value="EAL_dom"/>
</dbReference>
<dbReference type="AlphaFoldDB" id="I7LHN6"/>
<dbReference type="SMART" id="SM00052">
    <property type="entry name" value="EAL"/>
    <property type="match status" value="1"/>
</dbReference>
<comment type="caution">
    <text evidence="5">The sequence shown here is derived from an EMBL/GenBank/DDBJ whole genome shotgun (WGS) entry which is preliminary data.</text>
</comment>
<dbReference type="CDD" id="cd01949">
    <property type="entry name" value="GGDEF"/>
    <property type="match status" value="1"/>
</dbReference>
<dbReference type="InterPro" id="IPR050706">
    <property type="entry name" value="Cyclic-di-GMP_PDE-like"/>
</dbReference>
<dbReference type="InterPro" id="IPR003660">
    <property type="entry name" value="HAMP_dom"/>
</dbReference>
<keyword evidence="1" id="KW-1133">Transmembrane helix</keyword>
<accession>I7LHN6</accession>
<keyword evidence="6" id="KW-1185">Reference proteome</keyword>
<dbReference type="PROSITE" id="PS50885">
    <property type="entry name" value="HAMP"/>
    <property type="match status" value="1"/>
</dbReference>
<sequence>MLYSLSLDYSKWDETYKFVETKNSEYINSNFNYDISFDKNGVNFLFITDKSGNIIYERYNQNSYDDEFLNKKIKTSILPLINKYILSIGKDTLGVENLYNTPVLLSIQTIQDSNASSPPKGYFIVGKYLNKEEIREIDNDLTVNIDSIEKTNFLDRSLKLNDNLIYAKTTFKNIFNLPSVSFTIRFERIFYREAIKNIMFFSLTSLLLVLTSILIFVFRLRKSILNRIMLIKDIINTIEKTSNLELRLPIDGDDEIDILSRDINSMLDKFKLTSKRLKESLDDIYYLAYHDSLTQLPNRLKAVKHIEELINAKRPFYAILLDIDNFKNINDMYGHDLGDAVLKFLSKKLQNNIKKNKFIARIGGDEFLIILENLSGTFQIQNIVNDIINLLSKPLHLKSDKLYIEASIGIAEFPKDGSTLKSLLKNVEIAMYECKKKKLKYQYFNPALNEKALTTLTLSNKLKQCIENNEFIIFYQPIYSLKENKVCSAEALVRLSLDNKIIPPNQFIPIARELGLLPEIDNFVLTNSIKQCKIWMDSGVENFSISINTSFKQIIDENFVEFIKDTITKFTFSPQNVILEITEEEALEDLERVAEILNKLKELGVKIAIDDFGTGYSSLNYIARLPIDILKIDRSLINNIKDEKNIEIIKAIISMANSLKLSVIVEGIENKLQLEILKELNVEKIQGYLIDKPLPKEEFEAKYIKGC</sequence>
<dbReference type="Gene3D" id="3.30.70.270">
    <property type="match status" value="1"/>
</dbReference>
<dbReference type="SUPFAM" id="SSF55073">
    <property type="entry name" value="Nucleotide cyclase"/>
    <property type="match status" value="1"/>
</dbReference>
<proteinExistence type="predicted"/>
<evidence type="ECO:0000256" key="1">
    <source>
        <dbReference type="SAM" id="Phobius"/>
    </source>
</evidence>
<dbReference type="Pfam" id="PF05228">
    <property type="entry name" value="CHASE4"/>
    <property type="match status" value="1"/>
</dbReference>
<feature type="domain" description="HAMP" evidence="3">
    <location>
        <begin position="222"/>
        <end position="275"/>
    </location>
</feature>
<dbReference type="InterPro" id="IPR000160">
    <property type="entry name" value="GGDEF_dom"/>
</dbReference>
<dbReference type="NCBIfam" id="TIGR00254">
    <property type="entry name" value="GGDEF"/>
    <property type="match status" value="1"/>
</dbReference>
<feature type="transmembrane region" description="Helical" evidence="1">
    <location>
        <begin position="198"/>
        <end position="220"/>
    </location>
</feature>
<dbReference type="CDD" id="cd01948">
    <property type="entry name" value="EAL"/>
    <property type="match status" value="1"/>
</dbReference>
<evidence type="ECO:0000259" key="2">
    <source>
        <dbReference type="PROSITE" id="PS50883"/>
    </source>
</evidence>
<keyword evidence="1" id="KW-0812">Transmembrane</keyword>
<dbReference type="EMBL" id="CAKP01000110">
    <property type="protein sequence ID" value="CCJ34166.1"/>
    <property type="molecule type" value="Genomic_DNA"/>
</dbReference>
<keyword evidence="1" id="KW-0472">Membrane</keyword>
<name>I7LHN6_9CLOT</name>
<dbReference type="Pfam" id="PF00563">
    <property type="entry name" value="EAL"/>
    <property type="match status" value="1"/>
</dbReference>
<evidence type="ECO:0000259" key="3">
    <source>
        <dbReference type="PROSITE" id="PS50885"/>
    </source>
</evidence>
<dbReference type="PROSITE" id="PS50883">
    <property type="entry name" value="EAL"/>
    <property type="match status" value="1"/>
</dbReference>
<dbReference type="InterPro" id="IPR029787">
    <property type="entry name" value="Nucleotide_cyclase"/>
</dbReference>
<dbReference type="Gene3D" id="3.20.20.450">
    <property type="entry name" value="EAL domain"/>
    <property type="match status" value="1"/>
</dbReference>
<dbReference type="Gene3D" id="6.10.340.10">
    <property type="match status" value="1"/>
</dbReference>
<dbReference type="STRING" id="857293.CAAU_2082"/>
<dbReference type="CDD" id="cd06225">
    <property type="entry name" value="HAMP"/>
    <property type="match status" value="1"/>
</dbReference>